<gene>
    <name evidence="9 11" type="ORF">BDZ99DRAFT_396341</name>
</gene>
<dbReference type="EMBL" id="MU003710">
    <property type="protein sequence ID" value="KAF2805384.1"/>
    <property type="molecule type" value="Genomic_DNA"/>
</dbReference>
<dbReference type="GO" id="GO:0051603">
    <property type="term" value="P:proteolysis involved in protein catabolic process"/>
    <property type="evidence" value="ECO:0007669"/>
    <property type="project" value="TreeGrafter"/>
</dbReference>
<reference evidence="11" key="3">
    <citation type="submission" date="2025-04" db="UniProtKB">
        <authorList>
            <consortium name="RefSeq"/>
        </authorList>
    </citation>
    <scope>IDENTIFICATION</scope>
    <source>
        <strain evidence="11">CBS 304.34</strain>
    </source>
</reference>
<evidence type="ECO:0000256" key="3">
    <source>
        <dbReference type="ARBA" id="ARBA00022723"/>
    </source>
</evidence>
<dbReference type="FunFam" id="3.40.630.10:FF:000027">
    <property type="entry name" value="N-fatty-acyl-amino acid synthase/hydrolase PM20D1"/>
    <property type="match status" value="1"/>
</dbReference>
<proteinExistence type="inferred from homology"/>
<dbReference type="PANTHER" id="PTHR45962">
    <property type="entry name" value="N-FATTY-ACYL-AMINO ACID SYNTHASE/HYDROLASE PM20D1"/>
    <property type="match status" value="1"/>
</dbReference>
<evidence type="ECO:0000256" key="1">
    <source>
        <dbReference type="ARBA" id="ARBA00006247"/>
    </source>
</evidence>
<feature type="domain" description="Peptidase M20 dimerisation" evidence="8">
    <location>
        <begin position="263"/>
        <end position="423"/>
    </location>
</feature>
<dbReference type="Gene3D" id="3.30.70.360">
    <property type="match status" value="1"/>
</dbReference>
<feature type="binding site" evidence="7">
    <location>
        <position position="147"/>
    </location>
    <ligand>
        <name>Zn(2+)</name>
        <dbReference type="ChEBI" id="CHEBI:29105"/>
        <label>2</label>
    </ligand>
</feature>
<dbReference type="PROSITE" id="PS00759">
    <property type="entry name" value="ARGE_DAPE_CPG2_2"/>
    <property type="match status" value="1"/>
</dbReference>
<dbReference type="InterPro" id="IPR002933">
    <property type="entry name" value="Peptidase_M20"/>
</dbReference>
<keyword evidence="5 7" id="KW-0862">Zinc</keyword>
<dbReference type="GO" id="GO:0000328">
    <property type="term" value="C:fungal-type vacuole lumen"/>
    <property type="evidence" value="ECO:0007669"/>
    <property type="project" value="TreeGrafter"/>
</dbReference>
<dbReference type="SUPFAM" id="SSF53187">
    <property type="entry name" value="Zn-dependent exopeptidases"/>
    <property type="match status" value="1"/>
</dbReference>
<feature type="binding site" evidence="7">
    <location>
        <position position="245"/>
    </location>
    <ligand>
        <name>Zn(2+)</name>
        <dbReference type="ChEBI" id="CHEBI:29105"/>
        <label>2</label>
    </ligand>
</feature>
<evidence type="ECO:0000259" key="8">
    <source>
        <dbReference type="Pfam" id="PF07687"/>
    </source>
</evidence>
<dbReference type="GO" id="GO:0046872">
    <property type="term" value="F:metal ion binding"/>
    <property type="evidence" value="ECO:0007669"/>
    <property type="project" value="UniProtKB-KW"/>
</dbReference>
<evidence type="ECO:0000256" key="5">
    <source>
        <dbReference type="ARBA" id="ARBA00022833"/>
    </source>
</evidence>
<accession>A0A6A6YBJ9</accession>
<dbReference type="CDD" id="cd05674">
    <property type="entry name" value="M20_yscS"/>
    <property type="match status" value="1"/>
</dbReference>
<evidence type="ECO:0000256" key="6">
    <source>
        <dbReference type="PIRSR" id="PIRSR037217-1"/>
    </source>
</evidence>
<dbReference type="Gene3D" id="3.40.630.10">
    <property type="entry name" value="Zn peptidases"/>
    <property type="match status" value="1"/>
</dbReference>
<comment type="similarity">
    <text evidence="1">Belongs to the peptidase M20A family.</text>
</comment>
<feature type="binding site" evidence="7">
    <location>
        <position position="182"/>
    </location>
    <ligand>
        <name>Zn(2+)</name>
        <dbReference type="ChEBI" id="CHEBI:29105"/>
        <label>1</label>
    </ligand>
</feature>
<dbReference type="InterPro" id="IPR047177">
    <property type="entry name" value="Pept_M20A"/>
</dbReference>
<evidence type="ECO:0000256" key="2">
    <source>
        <dbReference type="ARBA" id="ARBA00022670"/>
    </source>
</evidence>
<evidence type="ECO:0000313" key="9">
    <source>
        <dbReference type="EMBL" id="KAF2805384.1"/>
    </source>
</evidence>
<feature type="active site" evidence="6">
    <location>
        <position position="149"/>
    </location>
</feature>
<dbReference type="PIRSF" id="PIRSF037217">
    <property type="entry name" value="Carboxypeptidase_S"/>
    <property type="match status" value="1"/>
</dbReference>
<evidence type="ECO:0000313" key="11">
    <source>
        <dbReference type="RefSeq" id="XP_033572348.1"/>
    </source>
</evidence>
<dbReference type="GeneID" id="54456877"/>
<feature type="binding site" evidence="7">
    <location>
        <position position="521"/>
    </location>
    <ligand>
        <name>Zn(2+)</name>
        <dbReference type="ChEBI" id="CHEBI:29105"/>
        <label>1</label>
    </ligand>
</feature>
<keyword evidence="10" id="KW-1185">Reference proteome</keyword>
<evidence type="ECO:0000313" key="10">
    <source>
        <dbReference type="Proteomes" id="UP000504636"/>
    </source>
</evidence>
<dbReference type="InterPro" id="IPR001261">
    <property type="entry name" value="ArgE/DapE_CS"/>
</dbReference>
<keyword evidence="4" id="KW-0378">Hydrolase</keyword>
<reference evidence="9 11" key="1">
    <citation type="journal article" date="2020" name="Stud. Mycol.">
        <title>101 Dothideomycetes genomes: a test case for predicting lifestyles and emergence of pathogens.</title>
        <authorList>
            <person name="Haridas S."/>
            <person name="Albert R."/>
            <person name="Binder M."/>
            <person name="Bloem J."/>
            <person name="Labutti K."/>
            <person name="Salamov A."/>
            <person name="Andreopoulos B."/>
            <person name="Baker S."/>
            <person name="Barry K."/>
            <person name="Bills G."/>
            <person name="Bluhm B."/>
            <person name="Cannon C."/>
            <person name="Castanera R."/>
            <person name="Culley D."/>
            <person name="Daum C."/>
            <person name="Ezra D."/>
            <person name="Gonzalez J."/>
            <person name="Henrissat B."/>
            <person name="Kuo A."/>
            <person name="Liang C."/>
            <person name="Lipzen A."/>
            <person name="Lutzoni F."/>
            <person name="Magnuson J."/>
            <person name="Mondo S."/>
            <person name="Nolan M."/>
            <person name="Ohm R."/>
            <person name="Pangilinan J."/>
            <person name="Park H.-J."/>
            <person name="Ramirez L."/>
            <person name="Alfaro M."/>
            <person name="Sun H."/>
            <person name="Tritt A."/>
            <person name="Yoshinaga Y."/>
            <person name="Zwiers L.-H."/>
            <person name="Turgeon B."/>
            <person name="Goodwin S."/>
            <person name="Spatafora J."/>
            <person name="Crous P."/>
            <person name="Grigoriev I."/>
        </authorList>
    </citation>
    <scope>NUCLEOTIDE SEQUENCE</scope>
    <source>
        <strain evidence="9 11">CBS 304.34</strain>
    </source>
</reference>
<dbReference type="PANTHER" id="PTHR45962:SF1">
    <property type="entry name" value="N-FATTY-ACYL-AMINO ACID SYNTHASE_HYDROLASE PM20D1"/>
    <property type="match status" value="1"/>
</dbReference>
<dbReference type="RefSeq" id="XP_033572348.1">
    <property type="nucleotide sequence ID" value="XM_033715984.1"/>
</dbReference>
<dbReference type="InterPro" id="IPR011650">
    <property type="entry name" value="Peptidase_M20_dimer"/>
</dbReference>
<feature type="binding site" evidence="7">
    <location>
        <position position="182"/>
    </location>
    <ligand>
        <name>Zn(2+)</name>
        <dbReference type="ChEBI" id="CHEBI:29105"/>
        <label>2</label>
    </ligand>
</feature>
<keyword evidence="2" id="KW-0645">Protease</keyword>
<organism evidence="9">
    <name type="scientific">Mytilinidion resinicola</name>
    <dbReference type="NCBI Taxonomy" id="574789"/>
    <lineage>
        <taxon>Eukaryota</taxon>
        <taxon>Fungi</taxon>
        <taxon>Dikarya</taxon>
        <taxon>Ascomycota</taxon>
        <taxon>Pezizomycotina</taxon>
        <taxon>Dothideomycetes</taxon>
        <taxon>Pleosporomycetidae</taxon>
        <taxon>Mytilinidiales</taxon>
        <taxon>Mytilinidiaceae</taxon>
        <taxon>Mytilinidion</taxon>
    </lineage>
</organism>
<name>A0A6A6YBJ9_9PEZI</name>
<dbReference type="Pfam" id="PF01546">
    <property type="entry name" value="Peptidase_M20"/>
    <property type="match status" value="1"/>
</dbReference>
<reference evidence="11" key="2">
    <citation type="submission" date="2020-04" db="EMBL/GenBank/DDBJ databases">
        <authorList>
            <consortium name="NCBI Genome Project"/>
        </authorList>
    </citation>
    <scope>NUCLEOTIDE SEQUENCE</scope>
    <source>
        <strain evidence="11">CBS 304.34</strain>
    </source>
</reference>
<protein>
    <submittedName>
        <fullName evidence="9 11">Peptidase family M20/M25/M40</fullName>
    </submittedName>
</protein>
<dbReference type="InterPro" id="IPR036264">
    <property type="entry name" value="Bact_exopeptidase_dim_dom"/>
</dbReference>
<dbReference type="OrthoDB" id="3064516at2759"/>
<evidence type="ECO:0000256" key="7">
    <source>
        <dbReference type="PIRSR" id="PIRSR037217-2"/>
    </source>
</evidence>
<keyword evidence="3 7" id="KW-0479">Metal-binding</keyword>
<evidence type="ECO:0000256" key="4">
    <source>
        <dbReference type="ARBA" id="ARBA00022801"/>
    </source>
</evidence>
<dbReference type="Pfam" id="PF07687">
    <property type="entry name" value="M20_dimer"/>
    <property type="match status" value="1"/>
</dbReference>
<feature type="active site" description="Proton acceptor" evidence="6">
    <location>
        <position position="216"/>
    </location>
</feature>
<dbReference type="GO" id="GO:0004181">
    <property type="term" value="F:metallocarboxypeptidase activity"/>
    <property type="evidence" value="ECO:0007669"/>
    <property type="project" value="InterPro"/>
</dbReference>
<dbReference type="Proteomes" id="UP000504636">
    <property type="component" value="Unplaced"/>
</dbReference>
<dbReference type="SUPFAM" id="SSF55031">
    <property type="entry name" value="Bacterial exopeptidase dimerisation domain"/>
    <property type="match status" value="1"/>
</dbReference>
<dbReference type="InterPro" id="IPR017141">
    <property type="entry name" value="Pept_M20_carboxypep"/>
</dbReference>
<dbReference type="AlphaFoldDB" id="A0A6A6YBJ9"/>
<feature type="binding site" evidence="7">
    <location>
        <position position="217"/>
    </location>
    <ligand>
        <name>Zn(2+)</name>
        <dbReference type="ChEBI" id="CHEBI:29105"/>
        <label>1</label>
    </ligand>
</feature>
<sequence>MVFAATTVTVIWLALQFFYSITSWAPWSWSRESFAKVQCPQVPPMFPGGSSEELLAMDDFLQSAKFRNESIGRLAGAVRIPTMSFDDLGPIGEDKRWEVFYDFEAYLKGAFPLLHKSLTLEKVNTHGLIYTWKGSDITLKPTLLMAHQDVVPVPESTITQWTHPPFSGFYDGKYVWGRGSSDCKNQLIAVMEAVELLIEAGFEPTRTVILSFGFDEEASGTQGAGYLAPYLFAKYGKDAMAVAVDEGAGLGSIWGTNFALPGVAEKGYIDVDIILRMPGGHSSIPPDHNGIGIMSELITLIEANPYEPHLHSDNPYLNLMHCGAEHSPEFPPKLKKLLSKHSDGAKSCLKKDRLALEASKAGRPIKYLMTTSVAVDVIQGGVKVNALPERISATINHRINVGEHPSDVKKKLTRLASSIADKYNLTLHAFEGDETPSSLTLLARNTTLEPAPVTPTDVKEDTPYKILSGTTRALYGADVLVAPGIMTGNTDTRYYWDLTSHIFRYAVGWDSDDEAGLGNIHTVNERASVKAHVAAVRWFSFFIRNMDEAKLA</sequence>